<feature type="chain" id="PRO_5008104076" description="Hydrophobin" evidence="1">
    <location>
        <begin position="18"/>
        <end position="123"/>
    </location>
</feature>
<protein>
    <recommendedName>
        <fullName evidence="4">Hydrophobin</fullName>
    </recommendedName>
</protein>
<organism evidence="2 3">
    <name type="scientific">Cordyceps confragosa</name>
    <name type="common">Lecanicillium lecanii</name>
    <dbReference type="NCBI Taxonomy" id="2714763"/>
    <lineage>
        <taxon>Eukaryota</taxon>
        <taxon>Fungi</taxon>
        <taxon>Dikarya</taxon>
        <taxon>Ascomycota</taxon>
        <taxon>Pezizomycotina</taxon>
        <taxon>Sordariomycetes</taxon>
        <taxon>Hypocreomycetidae</taxon>
        <taxon>Hypocreales</taxon>
        <taxon>Cordycipitaceae</taxon>
        <taxon>Akanthomyces</taxon>
    </lineage>
</organism>
<accession>A0A179I4W7</accession>
<evidence type="ECO:0000313" key="2">
    <source>
        <dbReference type="EMBL" id="OAQ96799.1"/>
    </source>
</evidence>
<dbReference type="Proteomes" id="UP000243081">
    <property type="component" value="Unassembled WGS sequence"/>
</dbReference>
<keyword evidence="3" id="KW-1185">Reference proteome</keyword>
<sequence length="123" mass="13174">MKSFYVLVACIASMAAASPMPAELDTRMQWCGHMSCPPSMLCCDECGAEDSVCIRGSRTAVVVLDAQYGLRWIVCREQHLDDAGVAVADSHGQCCSSPVILDGDVGRRLVRKEALDGLGVTTH</sequence>
<dbReference type="AlphaFoldDB" id="A0A179I4W7"/>
<evidence type="ECO:0008006" key="4">
    <source>
        <dbReference type="Google" id="ProtNLM"/>
    </source>
</evidence>
<gene>
    <name evidence="2" type="ORF">LLEC1_07073</name>
</gene>
<dbReference type="EMBL" id="LUKN01003886">
    <property type="protein sequence ID" value="OAQ96799.1"/>
    <property type="molecule type" value="Genomic_DNA"/>
</dbReference>
<comment type="caution">
    <text evidence="2">The sequence shown here is derived from an EMBL/GenBank/DDBJ whole genome shotgun (WGS) entry which is preliminary data.</text>
</comment>
<proteinExistence type="predicted"/>
<reference evidence="2 3" key="1">
    <citation type="submission" date="2016-03" db="EMBL/GenBank/DDBJ databases">
        <title>Fine-scale spatial genetic structure of a fungal parasite of coffee scale insects.</title>
        <authorList>
            <person name="Jackson D."/>
            <person name="Zemenick K.A."/>
            <person name="Malloure B."/>
            <person name="Quandt C.A."/>
            <person name="James T.Y."/>
        </authorList>
    </citation>
    <scope>NUCLEOTIDE SEQUENCE [LARGE SCALE GENOMIC DNA]</scope>
    <source>
        <strain evidence="2 3">UM487</strain>
    </source>
</reference>
<feature type="signal peptide" evidence="1">
    <location>
        <begin position="1"/>
        <end position="17"/>
    </location>
</feature>
<name>A0A179I4W7_CORDF</name>
<keyword evidence="1" id="KW-0732">Signal</keyword>
<evidence type="ECO:0000256" key="1">
    <source>
        <dbReference type="SAM" id="SignalP"/>
    </source>
</evidence>
<evidence type="ECO:0000313" key="3">
    <source>
        <dbReference type="Proteomes" id="UP000243081"/>
    </source>
</evidence>